<feature type="region of interest" description="Disordered" evidence="1">
    <location>
        <begin position="108"/>
        <end position="296"/>
    </location>
</feature>
<reference evidence="3 4" key="1">
    <citation type="journal article" date="2016" name="G3 (Bethesda)">
        <title>First Draft Assembly and Annotation of the Genome of a California Endemic Oak Quercus lobata Nee (Fagaceae).</title>
        <authorList>
            <person name="Sork V.L."/>
            <person name="Fitz-Gibbon S.T."/>
            <person name="Puiu D."/>
            <person name="Crepeau M."/>
            <person name="Gugger P.F."/>
            <person name="Sherman R."/>
            <person name="Stevens K."/>
            <person name="Langley C.H."/>
            <person name="Pellegrini M."/>
            <person name="Salzberg S.L."/>
        </authorList>
    </citation>
    <scope>NUCLEOTIDE SEQUENCE [LARGE SCALE GENOMIC DNA]</scope>
    <source>
        <strain evidence="3 4">cv. SW786</strain>
    </source>
</reference>
<protein>
    <submittedName>
        <fullName evidence="3">Uncharacterized protein</fullName>
    </submittedName>
</protein>
<feature type="compositionally biased region" description="Low complexity" evidence="1">
    <location>
        <begin position="152"/>
        <end position="182"/>
    </location>
</feature>
<organism evidence="3 4">
    <name type="scientific">Quercus lobata</name>
    <name type="common">Valley oak</name>
    <dbReference type="NCBI Taxonomy" id="97700"/>
    <lineage>
        <taxon>Eukaryota</taxon>
        <taxon>Viridiplantae</taxon>
        <taxon>Streptophyta</taxon>
        <taxon>Embryophyta</taxon>
        <taxon>Tracheophyta</taxon>
        <taxon>Spermatophyta</taxon>
        <taxon>Magnoliopsida</taxon>
        <taxon>eudicotyledons</taxon>
        <taxon>Gunneridae</taxon>
        <taxon>Pentapetalae</taxon>
        <taxon>rosids</taxon>
        <taxon>fabids</taxon>
        <taxon>Fagales</taxon>
        <taxon>Fagaceae</taxon>
        <taxon>Quercus</taxon>
    </lineage>
</organism>
<dbReference type="EnsemblPlants" id="QL04p079673:mrna">
    <property type="protein sequence ID" value="QL04p079673:mrna:CDS:2"/>
    <property type="gene ID" value="QL04p079673"/>
</dbReference>
<evidence type="ECO:0000256" key="2">
    <source>
        <dbReference type="SAM" id="SignalP"/>
    </source>
</evidence>
<evidence type="ECO:0000313" key="3">
    <source>
        <dbReference type="EnsemblPlants" id="QL04p079673:mrna:CDS:2"/>
    </source>
</evidence>
<feature type="compositionally biased region" description="Polar residues" evidence="1">
    <location>
        <begin position="140"/>
        <end position="151"/>
    </location>
</feature>
<evidence type="ECO:0000313" key="4">
    <source>
        <dbReference type="Proteomes" id="UP000594261"/>
    </source>
</evidence>
<feature type="compositionally biased region" description="Polar residues" evidence="1">
    <location>
        <begin position="188"/>
        <end position="202"/>
    </location>
</feature>
<feature type="region of interest" description="Disordered" evidence="1">
    <location>
        <begin position="28"/>
        <end position="93"/>
    </location>
</feature>
<feature type="compositionally biased region" description="Polar residues" evidence="1">
    <location>
        <begin position="81"/>
        <end position="91"/>
    </location>
</feature>
<dbReference type="AlphaFoldDB" id="A0A7N2LIA3"/>
<evidence type="ECO:0000256" key="1">
    <source>
        <dbReference type="SAM" id="MobiDB-lite"/>
    </source>
</evidence>
<dbReference type="InParanoid" id="A0A7N2LIA3"/>
<keyword evidence="4" id="KW-1185">Reference proteome</keyword>
<accession>A0A7N2LIA3</accession>
<dbReference type="KEGG" id="qlo:115985885"/>
<name>A0A7N2LIA3_QUELO</name>
<feature type="chain" id="PRO_5029564147" evidence="2">
    <location>
        <begin position="17"/>
        <end position="312"/>
    </location>
</feature>
<feature type="signal peptide" evidence="2">
    <location>
        <begin position="1"/>
        <end position="16"/>
    </location>
</feature>
<dbReference type="RefSeq" id="XP_030964638.1">
    <property type="nucleotide sequence ID" value="XM_031108778.1"/>
</dbReference>
<dbReference type="PRINTS" id="PR01217">
    <property type="entry name" value="PRICHEXTENSN"/>
</dbReference>
<dbReference type="EMBL" id="LRBV02000004">
    <property type="status" value="NOT_ANNOTATED_CDS"/>
    <property type="molecule type" value="Genomic_DNA"/>
</dbReference>
<feature type="compositionally biased region" description="Low complexity" evidence="1">
    <location>
        <begin position="252"/>
        <end position="280"/>
    </location>
</feature>
<sequence>MSWFILKIFPCVLCFSKSFLRKLFLGSGSSSSPSGGNNDLVYEHPPESHPSASSSYPIEVVVDSVTVKPQHEQSEQSSSQRTDQVSQNSKESGPLLPIFSSKQLTLSCTPLQSPSKPSPSSSNIPESSQISSSVAVKPQHVQSSSQSINNEVSHSSKVSSPVPPTISSRPLQSPSKPSASSSNLWLYHQSQLPPTFSSNSSNPLPPTFFSRQPADSSNLSQSSSKPPPLSSSPSPSSLKTPVDSSISYAYFPKTTEPPSASSSPTSYKPPQSSPSVVPYSSKPPPSSGPPLYSTKKSPVFKLILHTAPNNNK</sequence>
<proteinExistence type="predicted"/>
<gene>
    <name evidence="3" type="primary">LOC115985885</name>
</gene>
<dbReference type="Gramene" id="QL04p079673:mrna">
    <property type="protein sequence ID" value="QL04p079673:mrna:CDS:2"/>
    <property type="gene ID" value="QL04p079673"/>
</dbReference>
<dbReference type="Proteomes" id="UP000594261">
    <property type="component" value="Chromosome 4"/>
</dbReference>
<keyword evidence="2" id="KW-0732">Signal</keyword>
<reference evidence="3" key="2">
    <citation type="submission" date="2021-01" db="UniProtKB">
        <authorList>
            <consortium name="EnsemblPlants"/>
        </authorList>
    </citation>
    <scope>IDENTIFICATION</scope>
</reference>
<dbReference type="OMA" id="HHWRTSA"/>
<feature type="compositionally biased region" description="Low complexity" evidence="1">
    <location>
        <begin position="110"/>
        <end position="133"/>
    </location>
</feature>
<dbReference type="GeneID" id="115985885"/>